<keyword evidence="3" id="KW-0328">Glycosyltransferase</keyword>
<dbReference type="PANTHER" id="PTHR12867:SF6">
    <property type="entry name" value="N-ACETYLGLUCOSAMINYLDIPHOSPHODOLICHOL N-ACETYLGLUCOSAMINYLTRANSFERASE"/>
    <property type="match status" value="1"/>
</dbReference>
<evidence type="ECO:0000313" key="7">
    <source>
        <dbReference type="EMBL" id="OKH23519.1"/>
    </source>
</evidence>
<evidence type="ECO:0000259" key="6">
    <source>
        <dbReference type="Pfam" id="PF04101"/>
    </source>
</evidence>
<evidence type="ECO:0000256" key="3">
    <source>
        <dbReference type="ARBA" id="ARBA00022676"/>
    </source>
</evidence>
<dbReference type="AlphaFoldDB" id="A0A1U7HIX9"/>
<evidence type="ECO:0000256" key="4">
    <source>
        <dbReference type="ARBA" id="ARBA00022679"/>
    </source>
</evidence>
<dbReference type="GO" id="GO:0006488">
    <property type="term" value="P:dolichol-linked oligosaccharide biosynthetic process"/>
    <property type="evidence" value="ECO:0007669"/>
    <property type="project" value="InterPro"/>
</dbReference>
<dbReference type="EMBL" id="MRCB01000009">
    <property type="protein sequence ID" value="OKH23519.1"/>
    <property type="molecule type" value="Genomic_DNA"/>
</dbReference>
<dbReference type="Pfam" id="PF04101">
    <property type="entry name" value="Glyco_tran_28_C"/>
    <property type="match status" value="1"/>
</dbReference>
<evidence type="ECO:0000256" key="1">
    <source>
        <dbReference type="ARBA" id="ARBA00004240"/>
    </source>
</evidence>
<dbReference type="STRING" id="1921803.NIES593_09850"/>
<dbReference type="PANTHER" id="PTHR12867">
    <property type="entry name" value="GLYCOSYL TRANSFERASE-RELATED"/>
    <property type="match status" value="1"/>
</dbReference>
<dbReference type="SUPFAM" id="SSF53756">
    <property type="entry name" value="UDP-Glycosyltransferase/glycogen phosphorylase"/>
    <property type="match status" value="1"/>
</dbReference>
<comment type="similarity">
    <text evidence="2">Belongs to the glycosyltransferase 28 family.</text>
</comment>
<proteinExistence type="inferred from homology"/>
<keyword evidence="5" id="KW-0256">Endoplasmic reticulum</keyword>
<feature type="domain" description="Glycosyl transferase family 28 C-terminal" evidence="6">
    <location>
        <begin position="1"/>
        <end position="124"/>
    </location>
</feature>
<dbReference type="InterPro" id="IPR039042">
    <property type="entry name" value="Alg13-like"/>
</dbReference>
<dbReference type="InterPro" id="IPR007235">
    <property type="entry name" value="Glyco_trans_28_C"/>
</dbReference>
<sequence length="191" mass="21462">MILVTVGTEKFPFNRLMQWVDLLLKEGFISAEEEVIVQYGSCTIVPDKVKGYFLLPTNEFQNLLKKARLVIAHCGEGTIDVLAKNSVPFILVPRSDRFGEHVDDHQIELAEVLAEQGIPIAYCPGDLARFVLSPQAVRVSKVPADSYAYASSLLDKRFGSDPAAEEPILGWQNYLFSFWQKLTVKRPIFSN</sequence>
<keyword evidence="4 7" id="KW-0808">Transferase</keyword>
<dbReference type="Gene3D" id="3.40.50.2000">
    <property type="entry name" value="Glycogen Phosphorylase B"/>
    <property type="match status" value="1"/>
</dbReference>
<evidence type="ECO:0000256" key="2">
    <source>
        <dbReference type="ARBA" id="ARBA00006962"/>
    </source>
</evidence>
<comment type="caution">
    <text evidence="7">The sequence shown here is derived from an EMBL/GenBank/DDBJ whole genome shotgun (WGS) entry which is preliminary data.</text>
</comment>
<comment type="subcellular location">
    <subcellularLocation>
        <location evidence="1">Endoplasmic reticulum</location>
    </subcellularLocation>
</comment>
<dbReference type="Proteomes" id="UP000186868">
    <property type="component" value="Unassembled WGS sequence"/>
</dbReference>
<organism evidence="7 8">
    <name type="scientific">Hydrococcus rivularis NIES-593</name>
    <dbReference type="NCBI Taxonomy" id="1921803"/>
    <lineage>
        <taxon>Bacteria</taxon>
        <taxon>Bacillati</taxon>
        <taxon>Cyanobacteriota</taxon>
        <taxon>Cyanophyceae</taxon>
        <taxon>Pleurocapsales</taxon>
        <taxon>Hydrococcaceae</taxon>
        <taxon>Hydrococcus</taxon>
    </lineage>
</organism>
<dbReference type="GO" id="GO:0016758">
    <property type="term" value="F:hexosyltransferase activity"/>
    <property type="evidence" value="ECO:0007669"/>
    <property type="project" value="InterPro"/>
</dbReference>
<evidence type="ECO:0000256" key="5">
    <source>
        <dbReference type="ARBA" id="ARBA00022824"/>
    </source>
</evidence>
<name>A0A1U7HIX9_9CYAN</name>
<reference evidence="7 8" key="1">
    <citation type="submission" date="2016-11" db="EMBL/GenBank/DDBJ databases">
        <title>Draft Genome Sequences of Nine Cyanobacterial Strains from Diverse Habitats.</title>
        <authorList>
            <person name="Zhu T."/>
            <person name="Hou S."/>
            <person name="Lu X."/>
            <person name="Hess W.R."/>
        </authorList>
    </citation>
    <scope>NUCLEOTIDE SEQUENCE [LARGE SCALE GENOMIC DNA]</scope>
    <source>
        <strain evidence="7 8">NIES-593</strain>
    </source>
</reference>
<evidence type="ECO:0000313" key="8">
    <source>
        <dbReference type="Proteomes" id="UP000186868"/>
    </source>
</evidence>
<dbReference type="OrthoDB" id="9814973at2"/>
<accession>A0A1U7HIX9</accession>
<keyword evidence="8" id="KW-1185">Reference proteome</keyword>
<gene>
    <name evidence="7" type="ORF">NIES593_09850</name>
</gene>
<protein>
    <submittedName>
        <fullName evidence="7">Glucosyl transferase</fullName>
    </submittedName>
</protein>
<dbReference type="RefSeq" id="WP_073599418.1">
    <property type="nucleotide sequence ID" value="NZ_MRCB01000009.1"/>
</dbReference>